<proteinExistence type="predicted"/>
<dbReference type="Proteomes" id="UP000308339">
    <property type="component" value="Segment"/>
</dbReference>
<sequence>MKNLDWQDKLLEQVVLREKVKFEWGKHDCCLFAADVVMAMTGVDYASEFRGKYSTEIGAKRLLAKANEDGLTGVLDGKFAQVDLPYVQRGDLVMVQTDAGPALGIYWSGQSVWLQGLEGVQLFINIKERILKAWRV</sequence>
<gene>
    <name evidence="2" type="ORF">CPT_Serbin_024</name>
</gene>
<protein>
    <recommendedName>
        <fullName evidence="1">DUF6950 domain-containing protein</fullName>
    </recommendedName>
</protein>
<dbReference type="Pfam" id="PF22262">
    <property type="entry name" value="DUF6950"/>
    <property type="match status" value="1"/>
</dbReference>
<organism evidence="2 3">
    <name type="scientific">Serratia phage Serbin</name>
    <dbReference type="NCBI Taxonomy" id="2562181"/>
    <lineage>
        <taxon>Viruses</taxon>
        <taxon>Duplodnaviria</taxon>
        <taxon>Heunggongvirae</taxon>
        <taxon>Uroviricota</taxon>
        <taxon>Caudoviricetes</taxon>
        <taxon>Serbinvirus</taxon>
        <taxon>Serbinvirus serbin</taxon>
    </lineage>
</organism>
<dbReference type="EMBL" id="MK608336">
    <property type="protein sequence ID" value="QBQ72940.1"/>
    <property type="molecule type" value="Genomic_DNA"/>
</dbReference>
<feature type="domain" description="DUF6950" evidence="1">
    <location>
        <begin position="4"/>
        <end position="136"/>
    </location>
</feature>
<accession>A0A482MIF9</accession>
<name>A0A482MIF9_9CAUD</name>
<evidence type="ECO:0000259" key="1">
    <source>
        <dbReference type="Pfam" id="PF22262"/>
    </source>
</evidence>
<dbReference type="InterPro" id="IPR053802">
    <property type="entry name" value="DUF6950"/>
</dbReference>
<evidence type="ECO:0000313" key="2">
    <source>
        <dbReference type="EMBL" id="QBQ72940.1"/>
    </source>
</evidence>
<keyword evidence="3" id="KW-1185">Reference proteome</keyword>
<evidence type="ECO:0000313" key="3">
    <source>
        <dbReference type="Proteomes" id="UP000308339"/>
    </source>
</evidence>
<reference evidence="2 3" key="1">
    <citation type="journal article" date="2019" name="Microbiol. Resour. Announc.">
        <title>Complete Genome Sequence of Serratia marcescens Siphophage Serbin.</title>
        <authorList>
            <person name="Williams E.A."/>
            <person name="Hopson H."/>
            <person name="Rodriguez A."/>
            <person name="Kongari R."/>
            <person name="Bonasera R."/>
            <person name="Hernandez-Morales A.C."/>
            <person name="Liu M."/>
        </authorList>
    </citation>
    <scope>NUCLEOTIDE SEQUENCE [LARGE SCALE GENOMIC DNA]</scope>
</reference>